<dbReference type="KEGG" id="hqi:H9L05_22305"/>
<dbReference type="PROSITE" id="PS50822">
    <property type="entry name" value="PIWI"/>
    <property type="match status" value="1"/>
</dbReference>
<accession>A0A7H0H1S9</accession>
<dbReference type="SUPFAM" id="SSF53098">
    <property type="entry name" value="Ribonuclease H-like"/>
    <property type="match status" value="1"/>
</dbReference>
<evidence type="ECO:0000256" key="1">
    <source>
        <dbReference type="ARBA" id="ARBA00035012"/>
    </source>
</evidence>
<evidence type="ECO:0000313" key="4">
    <source>
        <dbReference type="EMBL" id="QNP54495.1"/>
    </source>
</evidence>
<reference evidence="4 5" key="1">
    <citation type="submission" date="2020-08" db="EMBL/GenBank/DDBJ databases">
        <title>Genome sequence of Hymenobacter qilianensis JCM 19763T.</title>
        <authorList>
            <person name="Hyun D.-W."/>
            <person name="Bae J.-W."/>
        </authorList>
    </citation>
    <scope>NUCLEOTIDE SEQUENCE [LARGE SCALE GENOMIC DNA]</scope>
    <source>
        <strain evidence="4 5">JCM 19763</strain>
        <plasmid evidence="4 5">p_unnamed3</plasmid>
    </source>
</reference>
<gene>
    <name evidence="4" type="ORF">H9L05_22305</name>
</gene>
<dbReference type="RefSeq" id="WP_187734654.1">
    <property type="nucleotide sequence ID" value="NZ_BMFN01000007.1"/>
</dbReference>
<evidence type="ECO:0000259" key="3">
    <source>
        <dbReference type="PROSITE" id="PS50822"/>
    </source>
</evidence>
<dbReference type="InterPro" id="IPR012337">
    <property type="entry name" value="RNaseH-like_sf"/>
</dbReference>
<organism evidence="4 5">
    <name type="scientific">Hymenobacter qilianensis</name>
    <dbReference type="NCBI Taxonomy" id="1385715"/>
    <lineage>
        <taxon>Bacteria</taxon>
        <taxon>Pseudomonadati</taxon>
        <taxon>Bacteroidota</taxon>
        <taxon>Cytophagia</taxon>
        <taxon>Cytophagales</taxon>
        <taxon>Hymenobacteraceae</taxon>
        <taxon>Hymenobacter</taxon>
    </lineage>
</organism>
<sequence>MTDILLSFLAIREQPFAFTVYRKLYDGAQKTEDSLWIYPLPEEPGDDEFKRYYVAFEPIPGFVAYECPARANRNLTCRVLTLMVQQRAEAAGIDHSTKLRGFHNSIDLYTESFTKGKRALVLEPYYLESKRQFGFLVDVRFRANKSYPKGDAETLQLSFSNSRNGGVNKNFYGDKYNYVTAQLSRLLPQLGPLVWQDLQLSLVEAFSTVTATTLAKKQYIFKNDNYDYNQFSGIRRYGPYRPGPSDCTFVFLLEERYRAFANKLFLSLTGKRNPDTFKGMHEMFQVDIGKNNIVQIPLLDTSEPHLAGAVEQVRQLQTERPNEHLITIFVEENNHADEPGVSETYYYLKYHLTKLQIPLQVLSHEKISVDSTLKWSTSNIGLALFAKLGGIPWIVKPSISNCLILGIGSAHKFNDQGQIERFFAYSVCLDSSGIYRKLEVLADDHSEESYLSALQRNLVSLLGSPEFAGYTKCALHLPFKIKHREIDSIKAAIEKVRSMEFKVLKINVKNKFFGYSNHNTKTPYASTLVELNPHEFLVWFEGLQQGKEVLNERISPPVHIEFLHSAHTSRESVYPYLQDAINLTGTNWRGFNAKVKVISIYYSSIITDYCTHFEQFPDFRKDMLSLHSPWFL</sequence>
<dbReference type="InterPro" id="IPR003165">
    <property type="entry name" value="Piwi"/>
</dbReference>
<evidence type="ECO:0000313" key="5">
    <source>
        <dbReference type="Proteomes" id="UP000516093"/>
    </source>
</evidence>
<feature type="domain" description="Piwi" evidence="3">
    <location>
        <begin position="325"/>
        <end position="411"/>
    </location>
</feature>
<proteinExistence type="inferred from homology"/>
<dbReference type="Proteomes" id="UP000516093">
    <property type="component" value="Plasmid p_unnamed3"/>
</dbReference>
<dbReference type="EMBL" id="CP060787">
    <property type="protein sequence ID" value="QNP54495.1"/>
    <property type="molecule type" value="Genomic_DNA"/>
</dbReference>
<dbReference type="AlphaFoldDB" id="A0A7H0H1S9"/>
<keyword evidence="4" id="KW-0614">Plasmid</keyword>
<name>A0A7H0H1S9_9BACT</name>
<keyword evidence="5" id="KW-1185">Reference proteome</keyword>
<dbReference type="Pfam" id="PF02171">
    <property type="entry name" value="Piwi"/>
    <property type="match status" value="1"/>
</dbReference>
<evidence type="ECO:0000256" key="2">
    <source>
        <dbReference type="ARBA" id="ARBA00035032"/>
    </source>
</evidence>
<dbReference type="Gene3D" id="3.40.50.2300">
    <property type="match status" value="1"/>
</dbReference>
<geneLocation type="plasmid" evidence="4 5">
    <name>p_unnamed3</name>
</geneLocation>
<protein>
    <recommendedName>
        <fullName evidence="2">Protein argonaute</fullName>
    </recommendedName>
</protein>
<dbReference type="InterPro" id="IPR036397">
    <property type="entry name" value="RNaseH_sf"/>
</dbReference>
<comment type="similarity">
    <text evidence="1">Belongs to the argonaute family. Long pAgo subfamily.</text>
</comment>
<dbReference type="Gene3D" id="3.30.420.10">
    <property type="entry name" value="Ribonuclease H-like superfamily/Ribonuclease H"/>
    <property type="match status" value="1"/>
</dbReference>
<dbReference type="GO" id="GO:0003676">
    <property type="term" value="F:nucleic acid binding"/>
    <property type="evidence" value="ECO:0007669"/>
    <property type="project" value="InterPro"/>
</dbReference>